<keyword evidence="3" id="KW-1185">Reference proteome</keyword>
<gene>
    <name evidence="2" type="ORF">SIID45300_03321</name>
</gene>
<dbReference type="RefSeq" id="WP_420906677.1">
    <property type="nucleotide sequence ID" value="NZ_BAAFGK010000005.1"/>
</dbReference>
<dbReference type="Proteomes" id="UP001628193">
    <property type="component" value="Unassembled WGS sequence"/>
</dbReference>
<protein>
    <recommendedName>
        <fullName evidence="4">Secreted protein</fullName>
    </recommendedName>
</protein>
<proteinExistence type="predicted"/>
<name>A0ABQ0CDJ0_9PROT</name>
<keyword evidence="1" id="KW-0732">Signal</keyword>
<reference evidence="2 3" key="1">
    <citation type="submission" date="2024-09" db="EMBL/GenBank/DDBJ databases">
        <title>Draft genome sequence of Candidatus Magnetaquicoccaceae bacterium FCR-1.</title>
        <authorList>
            <person name="Shimoshige H."/>
            <person name="Shimamura S."/>
            <person name="Taoka A."/>
            <person name="Kobayashi H."/>
            <person name="Maekawa T."/>
        </authorList>
    </citation>
    <scope>NUCLEOTIDE SEQUENCE [LARGE SCALE GENOMIC DNA]</scope>
    <source>
        <strain evidence="2 3">FCR-1</strain>
    </source>
</reference>
<accession>A0ABQ0CDJ0</accession>
<dbReference type="EMBL" id="BAAFGK010000005">
    <property type="protein sequence ID" value="GAB0058961.1"/>
    <property type="molecule type" value="Genomic_DNA"/>
</dbReference>
<feature type="signal peptide" evidence="1">
    <location>
        <begin position="1"/>
        <end position="33"/>
    </location>
</feature>
<evidence type="ECO:0000256" key="1">
    <source>
        <dbReference type="SAM" id="SignalP"/>
    </source>
</evidence>
<organism evidence="2 3">
    <name type="scientific">Candidatus Magnetaquiglobus chichijimensis</name>
    <dbReference type="NCBI Taxonomy" id="3141448"/>
    <lineage>
        <taxon>Bacteria</taxon>
        <taxon>Pseudomonadati</taxon>
        <taxon>Pseudomonadota</taxon>
        <taxon>Magnetococcia</taxon>
        <taxon>Magnetococcales</taxon>
        <taxon>Candidatus Magnetaquicoccaceae</taxon>
        <taxon>Candidatus Magnetaquiglobus</taxon>
    </lineage>
</organism>
<evidence type="ECO:0008006" key="4">
    <source>
        <dbReference type="Google" id="ProtNLM"/>
    </source>
</evidence>
<feature type="chain" id="PRO_5045517015" description="Secreted protein" evidence="1">
    <location>
        <begin position="34"/>
        <end position="154"/>
    </location>
</feature>
<evidence type="ECO:0000313" key="3">
    <source>
        <dbReference type="Proteomes" id="UP001628193"/>
    </source>
</evidence>
<sequence length="154" mass="15738">MKIHSTPRLHKPSLLGTATLAATLLALPAPAKAEPTTTAVAAVVSAGWLAVITAFHGSSRDHGYPMASSSDSGAPRPYVIPAHAVNLPPANSPAFGSGGMIYSSVSPLATTNQTQAQVQPVVRMETAPVAYYAVPSPGLQVVTPVSAAYGEPRK</sequence>
<evidence type="ECO:0000313" key="2">
    <source>
        <dbReference type="EMBL" id="GAB0058961.1"/>
    </source>
</evidence>
<comment type="caution">
    <text evidence="2">The sequence shown here is derived from an EMBL/GenBank/DDBJ whole genome shotgun (WGS) entry which is preliminary data.</text>
</comment>